<dbReference type="NCBIfam" id="TIGR02543">
    <property type="entry name" value="List_Bact_rpt"/>
    <property type="match status" value="13"/>
</dbReference>
<dbReference type="EMBL" id="SSOB01000060">
    <property type="protein sequence ID" value="THF73213.1"/>
    <property type="molecule type" value="Genomic_DNA"/>
</dbReference>
<organism evidence="4 5">
    <name type="scientific">Cohnella fermenti</name>
    <dbReference type="NCBI Taxonomy" id="2565925"/>
    <lineage>
        <taxon>Bacteria</taxon>
        <taxon>Bacillati</taxon>
        <taxon>Bacillota</taxon>
        <taxon>Bacilli</taxon>
        <taxon>Bacillales</taxon>
        <taxon>Paenibacillaceae</taxon>
        <taxon>Cohnella</taxon>
    </lineage>
</organism>
<sequence>MSVRKAIKRGWKSRSRILVWMLVISLVVTGLPVRQAAAAAEPGGFPVQQAAAAPSSGFQDVSPTDWFYDAVVYVQKNGIFSGTGADTFSPKGTMTRAMYVTALGRMAGVDVSEYSTSSFADVPAGIWYAPYVEWATQRGITVGTGDGNFAPDATISREQMATQTLRYLESYQIPYESSNGVTTEPGDLVDVSPWAVESVIKLWQAGLFAGDASGNFNPRTQASRAEAAVLFMRNSIVVEMWRNQGSEPGTDDGTTNNTGTGDDSGDNSGGDTGTGGNNGGSGNNGGGSNPDAPTYTLTFESNGGTAVAAQTVRQGEELSKLPAPSKEGYIFQGWFRDSELSLIFVEGSTVTADTKLYAKYIDNVSNAIQSVPSYSMLDVEPGYTIAINDVTGTLTATEVQAGITLEDIANPDSAGITVTGGSGLFTAASAAEGGLFAEGNTYQLTLTDDRLSFQGQDATTRNFVFSIAKQEAMNIPLNPDMIYLRFADITDMRLNGADVDSPAIPVISTTVGGGDAGLAAANASSGTFAYTGSAEIQVGDAVAIYEGVRPDLRTVDTTGADDGDVAYVQITAIDGSTYAYNHADVKQVLFRPDVLPVSVEADTDEDPDNYSITVAHTSMSYSDSRYAPFGLSELTTVDVGDFIGFYEGQFAEKDSTIVGYGRITSITPAAEMDIITYVDATVEDMENAFNIYQQQAIDGDQLLSDEDIARLEDQMEQQAIASGFVDQAADYLSTLAMQTNEFKARTEVNMLSASKAADKVSVENLTVVASLGTTLKHIEGRTSGVSATLQVGADIVIRIHEESDLVIHMTGTFLEEINLGLGVNGDMQGHWHYIETWLGDIPYWYSIDDYVVTANLDAYSYTGINVTAKIATVEHDKLEDALTDWDKANNGGVLGKVRDIATEIQALIDGVQDTAVDAETLKAQYQEMMENETDWVTLIKKELVSKSVRVALNIVEVNFTAEFVVTANVNLTVGADFNYTTAKRYSATLRVLSFTGTSSTVSLPGDGNYQFTFYVMGTLGLRAGIHMELKAGIGSVELNSIGLSIEPGAYVNLWGYFYYQLKRLNGVQSTQSLGALYVEIGIYLQSAVGAQLGDGLLSASVPIYENTWPLYTVGEKRNVSDFAYPQDNKIELNLAGAATSLAVPESLLTMSTFDLTTGNTDTQAYDRSRFDIQVDNANFRYNTTTGKVEVVDTSSPLSKGNLVITWRGAPLSFTSDPIKRSIPVTWRIRSGEYTLQLEPQNGGVTEVIVAPPNTAISVTTLNYPGYTFDGWYTAAAGGTKVTIPSRMSTVDLHLYAHWIANTNTPYTVEHYLMDPDTRTSSGPAYTEELTGTTDTEIRINSARFQDQGYANGTASGAYIRGDGSTVVRVEYYPTSRTMTFDLNYEGAPQSSITALFGKNISARVPVPTRPGYTFAGWSPEAPSIMPTSNTTYTALWTARENTSYNVVYLKQNIANNTYTVADTETYYGATGTEASLTNPTRSYESFTFDESVPGTVLAAPIAGNGTTVLKLYYKRNSYKMTINYNGAGIATKEVNIPFGATTGLYLGAPTWQGHVFTGWSPAPPTTMPEHDIELVAQWTTNRYTVSFDSNGGPEVADQAVDYGDPASEPAEPTKAGYVFGGWYSDSVLESRYDFATLVTTDLALYAKWTALFTVSFSSNGGTEVGDQTVEEGGVASEPDAPTLIGHTFGGWYSDSAKTHAYSFATPVTGSFTLYAKWTLNSYTVSYNSNGGSAVVSQTVEYNGTAAEPASPTREGHTFGGWYTNAGLTDAYNFTTPVTGSFVLYAKWTLNRYTVSFDSDGGTDVGDLTVEYNRTAAEPTAPTRESYEFIGWYSDSNLTQAYSFATPVTADLLLYAKWIHRYTVSFDSTEGTPVDSLMVNEGAQVAMPVAPTRESYVFAGWYTSAGLTDAYNFTAPVTGNFVLYAKWTLNSYTVSFSSDGGSEVADQTVGEGYQAREPEEPTKAGYVFSGWYSNSNLASRYDFTTSVTTDLMLYAKWTASYTMSFDSDGGTTVDNQTVVEGDVASEPDAPTREGHTFGGWYSDRTLTQAYSFTTPVTGSFVLYAKWTLNSYTVSFNSNGGSAVGSQTVDYNGKATQPAAPTLAGHTFGGWYSDSGVTQSFNFAATPITADVTLYAKWTTNSYTVSFNSNGGSAVGSQTVEYNGKATQPAAPTLAGHTFGGWYSDSGVTQSFSFTATPITTDVTLYAKWTTNSYTVSFNSNGGSAVGNQTVEYNGTAAEPAAPTLAGYSFSGWYRELAGTNAYVFTTPVTANLTLYAKWTATYTVSFDSDGGLPTAEAQTVEFNGTAREPDEPTKDGYTFGGWWYIDADQNEAYYSFGTPVTANLSLYAKWTKTSYTVSFNSNGGAAVNSQTVDPGNKATAPNVPTWKGYTFEGWYMDLSGTQAYDFNAAVTGNLTIYAKWTLSPWQAVGDSPGEAFSFRFALDSQGTPYVITSLNGTINVMKYEGDVWANIGSFAGGDLLAIALDHNDTPYIVYAPEGGQLVVRKYNAGTWGDVGQSLSSGLNAPSLAFDNNDIPYLAYVFASGGSYSTKVAKFDGSSNQWVELVGGDALVSGWMPPTIKFDKNNIPYVFQETSDLVSGERSAFISTYVSGSWNTVVSSSPYGAQYSSFALDPNSVPYIVYRDGSVMTVMRYMGSDWETIGTIELGDNWFGARDNLVFDSSGIPYMIYGFGSKATVVKYVDGNWTPVGNAEFSDTAAYDTGMAIDSHDNLYVFYLDAIYTQGKAHLMVMKHDSGL</sequence>
<feature type="compositionally biased region" description="Low complexity" evidence="2">
    <location>
        <begin position="251"/>
        <end position="261"/>
    </location>
</feature>
<dbReference type="Pfam" id="PF09479">
    <property type="entry name" value="Flg_new"/>
    <property type="match status" value="15"/>
</dbReference>
<dbReference type="Proteomes" id="UP000310636">
    <property type="component" value="Unassembled WGS sequence"/>
</dbReference>
<evidence type="ECO:0000256" key="1">
    <source>
        <dbReference type="ARBA" id="ARBA00004196"/>
    </source>
</evidence>
<accession>A0A4S4BLK0</accession>
<evidence type="ECO:0000313" key="4">
    <source>
        <dbReference type="EMBL" id="THF73213.1"/>
    </source>
</evidence>
<feature type="domain" description="SLH" evidence="3">
    <location>
        <begin position="115"/>
        <end position="178"/>
    </location>
</feature>
<dbReference type="Gene3D" id="2.60.40.4270">
    <property type="entry name" value="Listeria-Bacteroides repeat domain"/>
    <property type="match status" value="15"/>
</dbReference>
<dbReference type="PANTHER" id="PTHR43308:SF5">
    <property type="entry name" value="S-LAYER PROTEIN _ PEPTIDOGLYCAN ENDO-BETA-N-ACETYLGLUCOSAMINIDASE"/>
    <property type="match status" value="1"/>
</dbReference>
<reference evidence="4 5" key="1">
    <citation type="submission" date="2019-04" db="EMBL/GenBank/DDBJ databases">
        <title>Cohnella sp. nov. isolated from preserved vegetables.</title>
        <authorList>
            <person name="Lin S.-Y."/>
            <person name="Hung M.-H."/>
            <person name="Young C.-C."/>
        </authorList>
    </citation>
    <scope>NUCLEOTIDE SEQUENCE [LARGE SCALE GENOMIC DNA]</scope>
    <source>
        <strain evidence="4 5">CC-MHH1044</strain>
    </source>
</reference>
<dbReference type="OrthoDB" id="663332at2"/>
<proteinExistence type="predicted"/>
<dbReference type="InterPro" id="IPR042229">
    <property type="entry name" value="Listeria/Bacterioides_rpt_sf"/>
</dbReference>
<name>A0A4S4BLK0_9BACL</name>
<feature type="domain" description="SLH" evidence="3">
    <location>
        <begin position="54"/>
        <end position="114"/>
    </location>
</feature>
<dbReference type="InterPro" id="IPR051465">
    <property type="entry name" value="Cell_Envelope_Struct_Comp"/>
</dbReference>
<feature type="domain" description="SLH" evidence="3">
    <location>
        <begin position="182"/>
        <end position="245"/>
    </location>
</feature>
<comment type="subcellular location">
    <subcellularLocation>
        <location evidence="1">Cell envelope</location>
    </subcellularLocation>
</comment>
<gene>
    <name evidence="4" type="ORF">E6C55_30150</name>
</gene>
<comment type="caution">
    <text evidence="4">The sequence shown here is derived from an EMBL/GenBank/DDBJ whole genome shotgun (WGS) entry which is preliminary data.</text>
</comment>
<feature type="compositionally biased region" description="Gly residues" evidence="2">
    <location>
        <begin position="267"/>
        <end position="288"/>
    </location>
</feature>
<evidence type="ECO:0000256" key="2">
    <source>
        <dbReference type="SAM" id="MobiDB-lite"/>
    </source>
</evidence>
<dbReference type="InterPro" id="IPR001119">
    <property type="entry name" value="SLH_dom"/>
</dbReference>
<dbReference type="PANTHER" id="PTHR43308">
    <property type="entry name" value="OUTER MEMBRANE PROTEIN ALPHA-RELATED"/>
    <property type="match status" value="1"/>
</dbReference>
<dbReference type="InterPro" id="IPR013378">
    <property type="entry name" value="InlB-like_B-rpt"/>
</dbReference>
<dbReference type="SUPFAM" id="SSF50965">
    <property type="entry name" value="Galactose oxidase, central domain"/>
    <property type="match status" value="1"/>
</dbReference>
<dbReference type="PROSITE" id="PS51272">
    <property type="entry name" value="SLH"/>
    <property type="match status" value="3"/>
</dbReference>
<keyword evidence="5" id="KW-1185">Reference proteome</keyword>
<feature type="region of interest" description="Disordered" evidence="2">
    <location>
        <begin position="242"/>
        <end position="299"/>
    </location>
</feature>
<evidence type="ECO:0000259" key="3">
    <source>
        <dbReference type="PROSITE" id="PS51272"/>
    </source>
</evidence>
<evidence type="ECO:0000313" key="5">
    <source>
        <dbReference type="Proteomes" id="UP000310636"/>
    </source>
</evidence>
<protein>
    <recommendedName>
        <fullName evidence="3">SLH domain-containing protein</fullName>
    </recommendedName>
</protein>
<dbReference type="Pfam" id="PF00395">
    <property type="entry name" value="SLH"/>
    <property type="match status" value="3"/>
</dbReference>
<dbReference type="InterPro" id="IPR011043">
    <property type="entry name" value="Gal_Oxase/kelch_b-propeller"/>
</dbReference>
<dbReference type="GO" id="GO:0030313">
    <property type="term" value="C:cell envelope"/>
    <property type="evidence" value="ECO:0007669"/>
    <property type="project" value="UniProtKB-SubCell"/>
</dbReference>